<dbReference type="CDD" id="cd00118">
    <property type="entry name" value="LysM"/>
    <property type="match status" value="1"/>
</dbReference>
<dbReference type="InterPro" id="IPR018392">
    <property type="entry name" value="LysM"/>
</dbReference>
<dbReference type="InterPro" id="IPR036779">
    <property type="entry name" value="LysM_dom_sf"/>
</dbReference>
<dbReference type="SUPFAM" id="SSF54106">
    <property type="entry name" value="LysM domain"/>
    <property type="match status" value="1"/>
</dbReference>
<protein>
    <recommendedName>
        <fullName evidence="4">DUF3794 domain-containing protein</fullName>
    </recommendedName>
</protein>
<reference evidence="3" key="1">
    <citation type="submission" date="2019-11" db="EMBL/GenBank/DDBJ databases">
        <authorList>
            <person name="Feng L."/>
        </authorList>
    </citation>
    <scope>NUCLEOTIDE SEQUENCE</scope>
    <source>
        <strain evidence="3">AundefinedLFYP135</strain>
    </source>
</reference>
<evidence type="ECO:0008006" key="4">
    <source>
        <dbReference type="Google" id="ProtNLM"/>
    </source>
</evidence>
<feature type="domain" description="SipL SPOCS" evidence="2">
    <location>
        <begin position="37"/>
        <end position="114"/>
    </location>
</feature>
<proteinExistence type="predicted"/>
<feature type="domain" description="SipL SPOCS" evidence="2">
    <location>
        <begin position="190"/>
        <end position="265"/>
    </location>
</feature>
<feature type="domain" description="LysM" evidence="1">
    <location>
        <begin position="471"/>
        <end position="507"/>
    </location>
</feature>
<evidence type="ECO:0000313" key="3">
    <source>
        <dbReference type="EMBL" id="VYT26046.1"/>
    </source>
</evidence>
<dbReference type="AlphaFoldDB" id="A0A6N2VG81"/>
<dbReference type="InterPro" id="IPR024300">
    <property type="entry name" value="SipL_SPOCS_dom"/>
</dbReference>
<gene>
    <name evidence="3" type="ORF">AULFYP135_02334</name>
</gene>
<evidence type="ECO:0000259" key="2">
    <source>
        <dbReference type="Pfam" id="PF12673"/>
    </source>
</evidence>
<evidence type="ECO:0000259" key="1">
    <source>
        <dbReference type="Pfam" id="PF01476"/>
    </source>
</evidence>
<sequence>MELQLKRQSVAINETLCRTTVEQPIECDALLPDYCPDIVKILRCEVTPILTGNQVSGSQLTVDGVAAARVFYLSDAGCLRSAEYKIPFSRVVEIKPSSSRPVVRVSPSVGYFNCRAVSPRRLDLRGAISLSILVTACREEDVVAGAEGMGVLTRGEEREVTRVTGQEVRPFTLREELELPSDKPSIRLPLRCSGFARITDKKQVAGKIVLKGELKLHVFYLCDGDDNQLDSTDHTVPFSQILDVDGMEEQTRCIVSLQVSSLDVQPKADPDGQSRVLALEAVLEAKVLCHRNETIPLVSDCYSTQYESSCQQKTVSLGRLAEAVDESHVYQESVDLPDGAVRILDLWCRVQGEEFSAEAGKATAAGRLLISMFCSMEDGGMEYFDKTEPFTHEIDIDCQRPMEFLGEFSILDVGFTSSGSGRAEIRCEIGITGPVYCSEPEAVLTSLTVDEEHPKEKDPSVSLTIYFADAGENLWEVAKRYNTSMEKILADNGLTGTVIGEKRSLLIPM</sequence>
<dbReference type="EMBL" id="CACRSL010000005">
    <property type="protein sequence ID" value="VYT26046.1"/>
    <property type="molecule type" value="Genomic_DNA"/>
</dbReference>
<name>A0A6N2VG81_9FIRM</name>
<dbReference type="Pfam" id="PF12673">
    <property type="entry name" value="SipL"/>
    <property type="match status" value="2"/>
</dbReference>
<accession>A0A6N2VG81</accession>
<organism evidence="3">
    <name type="scientific">uncultured Anaerotruncus sp</name>
    <dbReference type="NCBI Taxonomy" id="905011"/>
    <lineage>
        <taxon>Bacteria</taxon>
        <taxon>Bacillati</taxon>
        <taxon>Bacillota</taxon>
        <taxon>Clostridia</taxon>
        <taxon>Eubacteriales</taxon>
        <taxon>Oscillospiraceae</taxon>
        <taxon>Anaerotruncus</taxon>
        <taxon>environmental samples</taxon>
    </lineage>
</organism>
<dbReference type="Gene3D" id="3.10.350.10">
    <property type="entry name" value="LysM domain"/>
    <property type="match status" value="1"/>
</dbReference>
<dbReference type="Pfam" id="PF01476">
    <property type="entry name" value="LysM"/>
    <property type="match status" value="1"/>
</dbReference>